<dbReference type="RefSeq" id="WP_306066451.1">
    <property type="nucleotide sequence ID" value="NZ_JAROCA020000001.1"/>
</dbReference>
<reference evidence="7 8" key="1">
    <citation type="submission" date="2023-10" db="EMBL/GenBank/DDBJ databases">
        <title>179-bfca-hs.</title>
        <authorList>
            <person name="Miliotis G."/>
            <person name="Sengupta P."/>
            <person name="Hameed A."/>
            <person name="Chuvochina M."/>
            <person name="Mcdonagh F."/>
            <person name="Simpson A.C."/>
            <person name="Singh N.K."/>
            <person name="Rekha P.D."/>
            <person name="Raman K."/>
            <person name="Hugenholtz P."/>
            <person name="Venkateswaran K."/>
        </authorList>
    </citation>
    <scope>NUCLEOTIDE SEQUENCE [LARGE SCALE GENOMIC DNA]</scope>
    <source>
        <strain evidence="7 8">179-BFC-A-HS</strain>
    </source>
</reference>
<dbReference type="InterPro" id="IPR006829">
    <property type="entry name" value="LXG_dom"/>
</dbReference>
<dbReference type="EMBL" id="JAROCA020000001">
    <property type="protein sequence ID" value="MDY0405819.1"/>
    <property type="molecule type" value="Genomic_DNA"/>
</dbReference>
<evidence type="ECO:0000259" key="6">
    <source>
        <dbReference type="PROSITE" id="PS51756"/>
    </source>
</evidence>
<name>A0ABU5CHL5_9BACI</name>
<evidence type="ECO:0000256" key="3">
    <source>
        <dbReference type="ARBA" id="ARBA00034117"/>
    </source>
</evidence>
<evidence type="ECO:0000256" key="2">
    <source>
        <dbReference type="ARBA" id="ARBA00022525"/>
    </source>
</evidence>
<comment type="caution">
    <text evidence="7">The sequence shown here is derived from an EMBL/GenBank/DDBJ whole genome shotgun (WGS) entry which is preliminary data.</text>
</comment>
<dbReference type="InterPro" id="IPR027797">
    <property type="entry name" value="PT-TG_dom"/>
</dbReference>
<dbReference type="PROSITE" id="PS51756">
    <property type="entry name" value="LXG"/>
    <property type="match status" value="1"/>
</dbReference>
<evidence type="ECO:0000313" key="7">
    <source>
        <dbReference type="EMBL" id="MDY0405819.1"/>
    </source>
</evidence>
<organism evidence="7 8">
    <name type="scientific">Tigheibacillus jepli</name>
    <dbReference type="NCBI Taxonomy" id="3035914"/>
    <lineage>
        <taxon>Bacteria</taxon>
        <taxon>Bacillati</taxon>
        <taxon>Bacillota</taxon>
        <taxon>Bacilli</taxon>
        <taxon>Bacillales</taxon>
        <taxon>Bacillaceae</taxon>
        <taxon>Tigheibacillus</taxon>
    </lineage>
</organism>
<proteinExistence type="inferred from homology"/>
<accession>A0ABU5CHL5</accession>
<sequence>MNQNELLGSDAGGAVKDQILEPDTLISSLKQRSDNYKQLSTQFSNLKKAFQSIVDLENFKGMGANNIKAFYRAQIEVINEWQNFIKMQREFLDDISNIMKDHDLDEETFVQGLFLENDLHNGYTRAVDMVETQKESLKGILDSISDIISLKTFSSETFEKHMKSANKKRKKTLEDMEALDKRLVEEYSASEQQQYLVTGMFKALLDATSQNGQVSPANFDQIAFENSDAYSVRDEVHEYNDQYFEAKEVQKEIRKAKAEQERIENMAWYEKVWEYGSTFVGEISGYYDYVRVKDGIDPITGEKLSEAERITSGAFAAATYVPFVGWGAKLGKGVKGAYAVGKTMRMTNATIDTYRTAKTMDYLHKAEYGIYGLTSANGFSEYITGKDMFGNELSEEKRKEGLDMAMSFWGGRVAGVGIRKASTHLNLNQVEKNRKVSTGVKGVDNASVTKSNLYRGDSLLHSPTRPNGIGKPHISSSGNLVPASKDGLYKGRQVTVTEHILGGYRKGAKSNSPYTSFTNNKNVIGNYGENAIELDISALRKDIQSGKVKGVVVLSPKQIQKLIKRDVVSSDFWKNRAIDWTKRDNEYLIKGEVPSQYIKIKE</sequence>
<protein>
    <submittedName>
        <fullName evidence="7">T7SS effector LXG polymorphic toxin</fullName>
    </submittedName>
</protein>
<evidence type="ECO:0000256" key="5">
    <source>
        <dbReference type="SAM" id="MobiDB-lite"/>
    </source>
</evidence>
<dbReference type="Proteomes" id="UP001228376">
    <property type="component" value="Unassembled WGS sequence"/>
</dbReference>
<dbReference type="Pfam" id="PF14449">
    <property type="entry name" value="PT-TG"/>
    <property type="match status" value="1"/>
</dbReference>
<keyword evidence="2" id="KW-0964">Secreted</keyword>
<keyword evidence="8" id="KW-1185">Reference proteome</keyword>
<evidence type="ECO:0000256" key="4">
    <source>
        <dbReference type="SAM" id="Coils"/>
    </source>
</evidence>
<evidence type="ECO:0000256" key="1">
    <source>
        <dbReference type="ARBA" id="ARBA00004613"/>
    </source>
</evidence>
<dbReference type="PANTHER" id="PTHR34976:SF2">
    <property type="entry name" value="TYPE VII SECRETION SYSTEM PROTEIN ESSD"/>
    <property type="match status" value="1"/>
</dbReference>
<keyword evidence="4" id="KW-0175">Coiled coil</keyword>
<comment type="subcellular location">
    <subcellularLocation>
        <location evidence="1">Secreted</location>
    </subcellularLocation>
</comment>
<gene>
    <name evidence="7" type="ORF">P5G51_010815</name>
</gene>
<dbReference type="InterPro" id="IPR051768">
    <property type="entry name" value="Bact_secretion_toxin"/>
</dbReference>
<feature type="coiled-coil region" evidence="4">
    <location>
        <begin position="239"/>
        <end position="266"/>
    </location>
</feature>
<feature type="domain" description="LXG" evidence="6">
    <location>
        <begin position="16"/>
        <end position="250"/>
    </location>
</feature>
<comment type="similarity">
    <text evidence="3">In the N-terminal section; belongs to the LXG family.</text>
</comment>
<dbReference type="Pfam" id="PF04740">
    <property type="entry name" value="LXG"/>
    <property type="match status" value="1"/>
</dbReference>
<feature type="coiled-coil region" evidence="4">
    <location>
        <begin position="162"/>
        <end position="193"/>
    </location>
</feature>
<feature type="region of interest" description="Disordered" evidence="5">
    <location>
        <begin position="454"/>
        <end position="481"/>
    </location>
</feature>
<dbReference type="PANTHER" id="PTHR34976">
    <property type="entry name" value="RIBONUCLEASE YQCG-RELATED"/>
    <property type="match status" value="1"/>
</dbReference>
<evidence type="ECO:0000313" key="8">
    <source>
        <dbReference type="Proteomes" id="UP001228376"/>
    </source>
</evidence>